<feature type="domain" description="HTH araC/xylS-type" evidence="4">
    <location>
        <begin position="197"/>
        <end position="295"/>
    </location>
</feature>
<dbReference type="InterPro" id="IPR014710">
    <property type="entry name" value="RmlC-like_jellyroll"/>
</dbReference>
<protein>
    <submittedName>
        <fullName evidence="5">AraC family transcriptional regulator</fullName>
    </submittedName>
</protein>
<sequence length="299" mass="34702">MQNHIIETDENGLEQNSHGDSLFPLAGYDEYFSQFILKEVPWHWHEEIELVVVVEGSTHLEYVDGSLELEEGDGVFINSNTMHRLTQTSSIDCHIINFVLKPEFLGGRFDSRIYNEFVKPICSNKSLSAIKLSPKIMWERLILEKINNAFAIYTDQRFGYELSVQARLLDAWYILCVNQPTLFESIPPVTESKIRLDKITKFIHTHYDQKLAIKDLASVADISESECYRLFRKTLQTTPNDYILNHRLQMAAIKLIATNLSILNISYELGFGNPSYFSKKFKEQYATTPKEFRHLHQNK</sequence>
<dbReference type="InterPro" id="IPR011051">
    <property type="entry name" value="RmlC_Cupin_sf"/>
</dbReference>
<keyword evidence="1" id="KW-0805">Transcription regulation</keyword>
<evidence type="ECO:0000313" key="6">
    <source>
        <dbReference type="Proteomes" id="UP000279029"/>
    </source>
</evidence>
<dbReference type="GO" id="GO:0003700">
    <property type="term" value="F:DNA-binding transcription factor activity"/>
    <property type="evidence" value="ECO:0007669"/>
    <property type="project" value="InterPro"/>
</dbReference>
<dbReference type="InterPro" id="IPR013096">
    <property type="entry name" value="Cupin_2"/>
</dbReference>
<dbReference type="InterPro" id="IPR009057">
    <property type="entry name" value="Homeodomain-like_sf"/>
</dbReference>
<dbReference type="Proteomes" id="UP000279029">
    <property type="component" value="Chromosome"/>
</dbReference>
<dbReference type="PANTHER" id="PTHR43280">
    <property type="entry name" value="ARAC-FAMILY TRANSCRIPTIONAL REGULATOR"/>
    <property type="match status" value="1"/>
</dbReference>
<name>A0A3P7PK27_9FIRM</name>
<evidence type="ECO:0000256" key="1">
    <source>
        <dbReference type="ARBA" id="ARBA00023015"/>
    </source>
</evidence>
<dbReference type="KEGG" id="cbar:PATL70BA_3378"/>
<dbReference type="AlphaFoldDB" id="A0A3P7PK27"/>
<dbReference type="SUPFAM" id="SSF51182">
    <property type="entry name" value="RmlC-like cupins"/>
    <property type="match status" value="1"/>
</dbReference>
<dbReference type="SMART" id="SM00342">
    <property type="entry name" value="HTH_ARAC"/>
    <property type="match status" value="1"/>
</dbReference>
<proteinExistence type="predicted"/>
<dbReference type="SUPFAM" id="SSF46689">
    <property type="entry name" value="Homeodomain-like"/>
    <property type="match status" value="2"/>
</dbReference>
<dbReference type="InterPro" id="IPR018062">
    <property type="entry name" value="HTH_AraC-typ_CS"/>
</dbReference>
<dbReference type="PROSITE" id="PS00041">
    <property type="entry name" value="HTH_ARAC_FAMILY_1"/>
    <property type="match status" value="1"/>
</dbReference>
<dbReference type="CDD" id="cd02208">
    <property type="entry name" value="cupin_RmlC-like"/>
    <property type="match status" value="1"/>
</dbReference>
<keyword evidence="6" id="KW-1185">Reference proteome</keyword>
<dbReference type="GO" id="GO:0043565">
    <property type="term" value="F:sequence-specific DNA binding"/>
    <property type="evidence" value="ECO:0007669"/>
    <property type="project" value="InterPro"/>
</dbReference>
<keyword evidence="3" id="KW-0804">Transcription</keyword>
<dbReference type="PROSITE" id="PS01124">
    <property type="entry name" value="HTH_ARAC_FAMILY_2"/>
    <property type="match status" value="1"/>
</dbReference>
<accession>A0A3P7PK27</accession>
<dbReference type="RefSeq" id="WP_172596298.1">
    <property type="nucleotide sequence ID" value="NZ_LR130778.1"/>
</dbReference>
<evidence type="ECO:0000256" key="2">
    <source>
        <dbReference type="ARBA" id="ARBA00023125"/>
    </source>
</evidence>
<gene>
    <name evidence="5" type="ORF">PATL70BA_3378</name>
</gene>
<dbReference type="PRINTS" id="PR00032">
    <property type="entry name" value="HTHARAC"/>
</dbReference>
<dbReference type="EMBL" id="LR130778">
    <property type="protein sequence ID" value="VDN49308.1"/>
    <property type="molecule type" value="Genomic_DNA"/>
</dbReference>
<dbReference type="PANTHER" id="PTHR43280:SF2">
    <property type="entry name" value="HTH-TYPE TRANSCRIPTIONAL REGULATOR EXSA"/>
    <property type="match status" value="1"/>
</dbReference>
<dbReference type="InterPro" id="IPR020449">
    <property type="entry name" value="Tscrpt_reg_AraC-type_HTH"/>
</dbReference>
<dbReference type="InterPro" id="IPR018060">
    <property type="entry name" value="HTH_AraC"/>
</dbReference>
<reference evidence="5 6" key="1">
    <citation type="submission" date="2018-09" db="EMBL/GenBank/DDBJ databases">
        <authorList>
            <person name="Postec A."/>
        </authorList>
    </citation>
    <scope>NUCLEOTIDE SEQUENCE [LARGE SCALE GENOMIC DNA]</scope>
    <source>
        <strain evidence="5">70B-A</strain>
    </source>
</reference>
<evidence type="ECO:0000259" key="4">
    <source>
        <dbReference type="PROSITE" id="PS01124"/>
    </source>
</evidence>
<evidence type="ECO:0000313" key="5">
    <source>
        <dbReference type="EMBL" id="VDN49308.1"/>
    </source>
</evidence>
<dbReference type="Gene3D" id="2.60.120.10">
    <property type="entry name" value="Jelly Rolls"/>
    <property type="match status" value="1"/>
</dbReference>
<keyword evidence="2" id="KW-0238">DNA-binding</keyword>
<evidence type="ECO:0000256" key="3">
    <source>
        <dbReference type="ARBA" id="ARBA00023163"/>
    </source>
</evidence>
<dbReference type="Pfam" id="PF07883">
    <property type="entry name" value="Cupin_2"/>
    <property type="match status" value="1"/>
</dbReference>
<organism evidence="5 6">
    <name type="scientific">Petrocella atlantisensis</name>
    <dbReference type="NCBI Taxonomy" id="2173034"/>
    <lineage>
        <taxon>Bacteria</taxon>
        <taxon>Bacillati</taxon>
        <taxon>Bacillota</taxon>
        <taxon>Clostridia</taxon>
        <taxon>Lachnospirales</taxon>
        <taxon>Vallitaleaceae</taxon>
        <taxon>Petrocella</taxon>
    </lineage>
</organism>
<dbReference type="Pfam" id="PF12833">
    <property type="entry name" value="HTH_18"/>
    <property type="match status" value="1"/>
</dbReference>
<dbReference type="Gene3D" id="1.10.10.60">
    <property type="entry name" value="Homeodomain-like"/>
    <property type="match status" value="2"/>
</dbReference>